<dbReference type="Pfam" id="PF13002">
    <property type="entry name" value="LDB19"/>
    <property type="match status" value="1"/>
</dbReference>
<feature type="compositionally biased region" description="Basic and acidic residues" evidence="1">
    <location>
        <begin position="52"/>
        <end position="79"/>
    </location>
</feature>
<name>A0A370CCM5_ASPNG</name>
<evidence type="ECO:0000256" key="1">
    <source>
        <dbReference type="SAM" id="MobiDB-lite"/>
    </source>
</evidence>
<feature type="domain" description="LDB19 N-terminal" evidence="2">
    <location>
        <begin position="152"/>
        <end position="326"/>
    </location>
</feature>
<organism evidence="3 4">
    <name type="scientific">Aspergillus niger ATCC 13496</name>
    <dbReference type="NCBI Taxonomy" id="1353008"/>
    <lineage>
        <taxon>Eukaryota</taxon>
        <taxon>Fungi</taxon>
        <taxon>Dikarya</taxon>
        <taxon>Ascomycota</taxon>
        <taxon>Pezizomycotina</taxon>
        <taxon>Eurotiomycetes</taxon>
        <taxon>Eurotiomycetidae</taxon>
        <taxon>Eurotiales</taxon>
        <taxon>Aspergillaceae</taxon>
        <taxon>Aspergillus</taxon>
        <taxon>Aspergillus subgen. Circumdati</taxon>
    </lineage>
</organism>
<sequence length="570" mass="63768">MPGRLLSSFVRPSLSHHHSHHSPVSHSNSSSSSSVNEIPPNTVVSKKPSAHGAERARSPERRLSFAVEHLIHPHRDHSKDKRRSHGRSSRSKERAGQEEIAHAHAKLDVIVESPPLVCYGSPANSTGALFSGRLKISISELAGMVTLDTFDMRLMSRLTTKKPVSRDCANCASRTEELTHWNFLTEPIHLKNGDHEFPFSYLFPGHLPASCNGSLGQVEYFLSARAHNINGEEYTYEMPVHIKRAILPGNDKSSIRIFPPTNLTGRIVLPSVVHPIGTFPVQMTLSGIVDKKEDTQTRWRLRKMMWRIEEHQKIVSTACTKHAHKIGGEGKGVLHQETRIIGHNEEKEGWKTDFDTAGGEISMQFEANINPSCNPVCDLETPGGLEARHNLVIELIVAEEFCPNRNPKLITPTGAARVLRMQFHLHVTERSGLGISWDEEMPPVYEDVPASPPGYTMLDGDSIMEDYHGSPIHLPEYEQLERMDSLRLDSDSTHSSIRGRSRLTTDDLTAEPTVPAASNRAPSVDSQSSRHTSRCHFTVDFPSSIFFSFSTNLDSTDVHSKPRRLRRYDF</sequence>
<dbReference type="GO" id="GO:0005829">
    <property type="term" value="C:cytosol"/>
    <property type="evidence" value="ECO:0007669"/>
    <property type="project" value="TreeGrafter"/>
</dbReference>
<dbReference type="VEuPathDB" id="FungiDB:M747DRAFT_532"/>
<feature type="compositionally biased region" description="Basic residues" evidence="1">
    <location>
        <begin position="14"/>
        <end position="23"/>
    </location>
</feature>
<reference evidence="3 4" key="1">
    <citation type="submission" date="2018-07" db="EMBL/GenBank/DDBJ databases">
        <title>Section-level genome sequencing of Aspergillus section Nigri to investigate inter- and intra-species variation.</title>
        <authorList>
            <consortium name="DOE Joint Genome Institute"/>
            <person name="Vesth T.C."/>
            <person name="Nybo J.L."/>
            <person name="Theobald S."/>
            <person name="Frisvad J.C."/>
            <person name="Larsen T.O."/>
            <person name="Nielsen K.F."/>
            <person name="Hoof J.B."/>
            <person name="Brandl J."/>
            <person name="Salamov A."/>
            <person name="Riley R."/>
            <person name="Gladden J.M."/>
            <person name="Phatale P."/>
            <person name="Nielsen M.T."/>
            <person name="Lyhne E.K."/>
            <person name="Kogle M.E."/>
            <person name="Strasser K."/>
            <person name="McDonnell E."/>
            <person name="Barry K."/>
            <person name="Clum A."/>
            <person name="Chen C."/>
            <person name="Nolan M."/>
            <person name="Sandor L."/>
            <person name="Kuo A."/>
            <person name="Lipzen A."/>
            <person name="Hainaut M."/>
            <person name="Drula E."/>
            <person name="Tsang A."/>
            <person name="Magnuson J.K."/>
            <person name="Henrissat B."/>
            <person name="Wiebenga A."/>
            <person name="Simmons B.A."/>
            <person name="Makela M.R."/>
            <person name="De vries R.P."/>
            <person name="Grigoriev I.V."/>
            <person name="Mortensen U.H."/>
            <person name="Baker S.E."/>
            <person name="Andersen M.R."/>
        </authorList>
    </citation>
    <scope>NUCLEOTIDE SEQUENCE [LARGE SCALE GENOMIC DNA]</scope>
    <source>
        <strain evidence="3 4">ATCC 13496</strain>
    </source>
</reference>
<feature type="compositionally biased region" description="Low complexity" evidence="1">
    <location>
        <begin position="24"/>
        <end position="36"/>
    </location>
</feature>
<dbReference type="GO" id="GO:0031625">
    <property type="term" value="F:ubiquitin protein ligase binding"/>
    <property type="evidence" value="ECO:0007669"/>
    <property type="project" value="TreeGrafter"/>
</dbReference>
<dbReference type="GO" id="GO:0030674">
    <property type="term" value="F:protein-macromolecule adaptor activity"/>
    <property type="evidence" value="ECO:0007669"/>
    <property type="project" value="TreeGrafter"/>
</dbReference>
<dbReference type="PANTHER" id="PTHR11188">
    <property type="entry name" value="ARRESTIN DOMAIN CONTAINING PROTEIN"/>
    <property type="match status" value="1"/>
</dbReference>
<gene>
    <name evidence="3" type="ORF">M747DRAFT_532</name>
</gene>
<feature type="compositionally biased region" description="Basic and acidic residues" evidence="1">
    <location>
        <begin position="90"/>
        <end position="99"/>
    </location>
</feature>
<dbReference type="GO" id="GO:0070086">
    <property type="term" value="P:ubiquitin-dependent endocytosis"/>
    <property type="evidence" value="ECO:0007669"/>
    <property type="project" value="TreeGrafter"/>
</dbReference>
<dbReference type="AlphaFoldDB" id="A0A370CCM5"/>
<dbReference type="Proteomes" id="UP000253845">
    <property type="component" value="Unassembled WGS sequence"/>
</dbReference>
<accession>A0A370CCM5</accession>
<evidence type="ECO:0000313" key="3">
    <source>
        <dbReference type="EMBL" id="RDH25528.1"/>
    </source>
</evidence>
<feature type="compositionally biased region" description="Polar residues" evidence="1">
    <location>
        <begin position="520"/>
        <end position="530"/>
    </location>
</feature>
<dbReference type="EMBL" id="KZ851899">
    <property type="protein sequence ID" value="RDH25528.1"/>
    <property type="molecule type" value="Genomic_DNA"/>
</dbReference>
<feature type="region of interest" description="Disordered" evidence="1">
    <location>
        <begin position="488"/>
        <end position="531"/>
    </location>
</feature>
<feature type="region of interest" description="Disordered" evidence="1">
    <location>
        <begin position="1"/>
        <end position="99"/>
    </location>
</feature>
<dbReference type="GO" id="GO:0005886">
    <property type="term" value="C:plasma membrane"/>
    <property type="evidence" value="ECO:0007669"/>
    <property type="project" value="TreeGrafter"/>
</dbReference>
<evidence type="ECO:0000259" key="2">
    <source>
        <dbReference type="Pfam" id="PF13002"/>
    </source>
</evidence>
<protein>
    <recommendedName>
        <fullName evidence="2">LDB19 N-terminal domain-containing protein</fullName>
    </recommendedName>
</protein>
<dbReference type="InterPro" id="IPR050357">
    <property type="entry name" value="Arrestin_domain-protein"/>
</dbReference>
<dbReference type="Gene3D" id="2.60.40.640">
    <property type="match status" value="1"/>
</dbReference>
<dbReference type="InterPro" id="IPR014756">
    <property type="entry name" value="Ig_E-set"/>
</dbReference>
<dbReference type="InterPro" id="IPR014752">
    <property type="entry name" value="Arrestin-like_C"/>
</dbReference>
<dbReference type="SUPFAM" id="SSF81296">
    <property type="entry name" value="E set domains"/>
    <property type="match status" value="1"/>
</dbReference>
<evidence type="ECO:0000313" key="4">
    <source>
        <dbReference type="Proteomes" id="UP000253845"/>
    </source>
</evidence>
<dbReference type="PANTHER" id="PTHR11188:SF76">
    <property type="entry name" value="PROTEIN LDB19"/>
    <property type="match status" value="1"/>
</dbReference>
<dbReference type="InterPro" id="IPR024391">
    <property type="entry name" value="LDB19_N"/>
</dbReference>
<proteinExistence type="predicted"/>
<feature type="compositionally biased region" description="Basic residues" evidence="1">
    <location>
        <begin position="80"/>
        <end position="89"/>
    </location>
</feature>